<proteinExistence type="predicted"/>
<dbReference type="PROSITE" id="PS50934">
    <property type="entry name" value="SWIRM"/>
    <property type="match status" value="1"/>
</dbReference>
<evidence type="ECO:0000313" key="4">
    <source>
        <dbReference type="Proteomes" id="UP001595075"/>
    </source>
</evidence>
<feature type="domain" description="SWIRM" evidence="2">
    <location>
        <begin position="104"/>
        <end position="192"/>
    </location>
</feature>
<organism evidence="3 4">
    <name type="scientific">Oculimacula yallundae</name>
    <dbReference type="NCBI Taxonomy" id="86028"/>
    <lineage>
        <taxon>Eukaryota</taxon>
        <taxon>Fungi</taxon>
        <taxon>Dikarya</taxon>
        <taxon>Ascomycota</taxon>
        <taxon>Pezizomycotina</taxon>
        <taxon>Leotiomycetes</taxon>
        <taxon>Helotiales</taxon>
        <taxon>Ploettnerulaceae</taxon>
        <taxon>Oculimacula</taxon>
    </lineage>
</organism>
<sequence>MKIGDLRGGEKYEADKLLRAQKAVPMGSLDRERFASSQRSKPPPIVETPSGAAAFVAPDLPTRIKSSVSGTNGSISKIFTNGHANSNPHSTLTLPAKQKFQVAPLAGVSPLSLAQENIPDLHLLTLEEIDLCEKTRLHPKPYLVIKESVMKEALKGNGALRKKQVKELAKVESTKGGRIFDFFLAHGWIGKA</sequence>
<dbReference type="PANTHER" id="PTHR12374">
    <property type="entry name" value="TRANSCRIPTIONAL ADAPTOR 2 ADA2 -RELATED"/>
    <property type="match status" value="1"/>
</dbReference>
<evidence type="ECO:0000256" key="1">
    <source>
        <dbReference type="SAM" id="MobiDB-lite"/>
    </source>
</evidence>
<dbReference type="InterPro" id="IPR009057">
    <property type="entry name" value="Homeodomain-like_sf"/>
</dbReference>
<dbReference type="Pfam" id="PF04433">
    <property type="entry name" value="SWIRM"/>
    <property type="match status" value="1"/>
</dbReference>
<dbReference type="Proteomes" id="UP001595075">
    <property type="component" value="Unassembled WGS sequence"/>
</dbReference>
<protein>
    <recommendedName>
        <fullName evidence="2">SWIRM domain-containing protein</fullName>
    </recommendedName>
</protein>
<dbReference type="InterPro" id="IPR007526">
    <property type="entry name" value="SWIRM"/>
</dbReference>
<dbReference type="InterPro" id="IPR036388">
    <property type="entry name" value="WH-like_DNA-bd_sf"/>
</dbReference>
<dbReference type="SUPFAM" id="SSF46689">
    <property type="entry name" value="Homeodomain-like"/>
    <property type="match status" value="1"/>
</dbReference>
<evidence type="ECO:0000259" key="2">
    <source>
        <dbReference type="PROSITE" id="PS50934"/>
    </source>
</evidence>
<dbReference type="Gene3D" id="1.10.10.10">
    <property type="entry name" value="Winged helix-like DNA-binding domain superfamily/Winged helix DNA-binding domain"/>
    <property type="match status" value="1"/>
</dbReference>
<comment type="caution">
    <text evidence="3">The sequence shown here is derived from an EMBL/GenBank/DDBJ whole genome shotgun (WGS) entry which is preliminary data.</text>
</comment>
<gene>
    <name evidence="3" type="ORF">VTL71DRAFT_6915</name>
</gene>
<reference evidence="3 4" key="1">
    <citation type="journal article" date="2024" name="Commun. Biol.">
        <title>Comparative genomic analysis of thermophilic fungi reveals convergent evolutionary adaptations and gene losses.</title>
        <authorList>
            <person name="Steindorff A.S."/>
            <person name="Aguilar-Pontes M.V."/>
            <person name="Robinson A.J."/>
            <person name="Andreopoulos B."/>
            <person name="LaButti K."/>
            <person name="Kuo A."/>
            <person name="Mondo S."/>
            <person name="Riley R."/>
            <person name="Otillar R."/>
            <person name="Haridas S."/>
            <person name="Lipzen A."/>
            <person name="Grimwood J."/>
            <person name="Schmutz J."/>
            <person name="Clum A."/>
            <person name="Reid I.D."/>
            <person name="Moisan M.C."/>
            <person name="Butler G."/>
            <person name="Nguyen T.T.M."/>
            <person name="Dewar K."/>
            <person name="Conant G."/>
            <person name="Drula E."/>
            <person name="Henrissat B."/>
            <person name="Hansel C."/>
            <person name="Singer S."/>
            <person name="Hutchinson M.I."/>
            <person name="de Vries R.P."/>
            <person name="Natvig D.O."/>
            <person name="Powell A.J."/>
            <person name="Tsang A."/>
            <person name="Grigoriev I.V."/>
        </authorList>
    </citation>
    <scope>NUCLEOTIDE SEQUENCE [LARGE SCALE GENOMIC DNA]</scope>
    <source>
        <strain evidence="3 4">CBS 494.80</strain>
    </source>
</reference>
<keyword evidence="4" id="KW-1185">Reference proteome</keyword>
<feature type="region of interest" description="Disordered" evidence="1">
    <location>
        <begin position="23"/>
        <end position="50"/>
    </location>
</feature>
<name>A0ABR4BXU2_9HELO</name>
<dbReference type="EMBL" id="JAZHXI010000018">
    <property type="protein sequence ID" value="KAL2061538.1"/>
    <property type="molecule type" value="Genomic_DNA"/>
</dbReference>
<accession>A0ABR4BXU2</accession>
<dbReference type="PANTHER" id="PTHR12374:SF20">
    <property type="entry name" value="TRANSCRIPTIONAL ADAPTER 2-ALPHA"/>
    <property type="match status" value="1"/>
</dbReference>
<evidence type="ECO:0000313" key="3">
    <source>
        <dbReference type="EMBL" id="KAL2061538.1"/>
    </source>
</evidence>